<feature type="domain" description="HEPN/RES N-terminal" evidence="2">
    <location>
        <begin position="41"/>
        <end position="164"/>
    </location>
</feature>
<reference evidence="3 4" key="1">
    <citation type="submission" date="2023-09" db="EMBL/GenBank/DDBJ databases">
        <authorList>
            <person name="Rey-Velasco X."/>
        </authorList>
    </citation>
    <scope>NUCLEOTIDE SEQUENCE [LARGE SCALE GENOMIC DNA]</scope>
    <source>
        <strain evidence="3 4">F297</strain>
    </source>
</reference>
<dbReference type="EMBL" id="JAVRHP010000091">
    <property type="protein sequence ID" value="MDT0651224.1"/>
    <property type="molecule type" value="Genomic_DNA"/>
</dbReference>
<dbReference type="Pfam" id="PF18870">
    <property type="entry name" value="HEPN_RES_NTD1"/>
    <property type="match status" value="1"/>
</dbReference>
<dbReference type="Pfam" id="PF08808">
    <property type="entry name" value="RES"/>
    <property type="match status" value="1"/>
</dbReference>
<feature type="domain" description="RES" evidence="1">
    <location>
        <begin position="226"/>
        <end position="369"/>
    </location>
</feature>
<organism evidence="3 4">
    <name type="scientific">Autumnicola edwardsiae</name>
    <dbReference type="NCBI Taxonomy" id="3075594"/>
    <lineage>
        <taxon>Bacteria</taxon>
        <taxon>Pseudomonadati</taxon>
        <taxon>Bacteroidota</taxon>
        <taxon>Flavobacteriia</taxon>
        <taxon>Flavobacteriales</taxon>
        <taxon>Flavobacteriaceae</taxon>
        <taxon>Autumnicola</taxon>
    </lineage>
</organism>
<dbReference type="RefSeq" id="WP_037317124.1">
    <property type="nucleotide sequence ID" value="NZ_JAVRHP010000091.1"/>
</dbReference>
<dbReference type="InterPro" id="IPR041206">
    <property type="entry name" value="HEPN/RES_NTD1"/>
</dbReference>
<comment type="caution">
    <text evidence="3">The sequence shown here is derived from an EMBL/GenBank/DDBJ whole genome shotgun (WGS) entry which is preliminary data.</text>
</comment>
<gene>
    <name evidence="3" type="ORF">RM529_13785</name>
</gene>
<protein>
    <submittedName>
        <fullName evidence="3">HEPN-associated N-terminal domain-containing protein</fullName>
    </submittedName>
</protein>
<sequence length="389" mass="45926">MAWTRRFNKPGDPEEGYYFNIGSFVCQNHFYDDYINNHIEENGKKSRCSYCGKVRVVIELESVLEILADGLNYIYEDPANSRFLEKDSKYGYGGNVMPFSEVWWNDPFDLRIEDDQLIEDIYNQLETDQLYCKRDEFGSHEDFLHDLWNHFKLVLRHKARFAFHFPNTFKQWNLSDPADILHQVQYAILKNNMIIELPENSKFYRTRQHQIIDEVSEASHIASLPNSLNKTSGRMNAAGISLFYCSQNKDLTIKEVVRKSRTSSPYYTTVIFKNNKKLQLVDLTKLPDIPSVLDRDNNRFRDIIFFMKTFMKEISLPIKNKNSVLDYLPTQVITEYLRYNPDLDVQGMVYWSSKSTLKKNIVLFYDHEESLKKLSFDDSSLKTYLIQDL</sequence>
<dbReference type="InterPro" id="IPR014914">
    <property type="entry name" value="RES_dom"/>
</dbReference>
<name>A0ABU3CXZ6_9FLAO</name>
<dbReference type="Proteomes" id="UP001248819">
    <property type="component" value="Unassembled WGS sequence"/>
</dbReference>
<evidence type="ECO:0000313" key="4">
    <source>
        <dbReference type="Proteomes" id="UP001248819"/>
    </source>
</evidence>
<evidence type="ECO:0000259" key="2">
    <source>
        <dbReference type="Pfam" id="PF18870"/>
    </source>
</evidence>
<evidence type="ECO:0000313" key="3">
    <source>
        <dbReference type="EMBL" id="MDT0651224.1"/>
    </source>
</evidence>
<proteinExistence type="predicted"/>
<evidence type="ECO:0000259" key="1">
    <source>
        <dbReference type="Pfam" id="PF08808"/>
    </source>
</evidence>
<accession>A0ABU3CXZ6</accession>
<keyword evidence="4" id="KW-1185">Reference proteome</keyword>